<dbReference type="EMBL" id="CM001880">
    <property type="protein sequence ID" value="EOY00127.1"/>
    <property type="molecule type" value="Genomic_DNA"/>
</dbReference>
<dbReference type="HOGENOM" id="CLU_1380265_0_0_1"/>
<evidence type="ECO:0000256" key="1">
    <source>
        <dbReference type="SAM" id="MobiDB-lite"/>
    </source>
</evidence>
<dbReference type="InParanoid" id="A0A061E6Z0"/>
<keyword evidence="3" id="KW-1185">Reference proteome</keyword>
<dbReference type="Proteomes" id="UP000026915">
    <property type="component" value="Chromosome 2"/>
</dbReference>
<evidence type="ECO:0000313" key="2">
    <source>
        <dbReference type="EMBL" id="EOY00127.1"/>
    </source>
</evidence>
<feature type="region of interest" description="Disordered" evidence="1">
    <location>
        <begin position="1"/>
        <end position="37"/>
    </location>
</feature>
<name>A0A061E6Z0_THECC</name>
<accession>A0A061E6Z0</accession>
<protein>
    <recommendedName>
        <fullName evidence="4">Reverse transcriptase Ty1/copia-type domain-containing protein</fullName>
    </recommendedName>
</protein>
<proteinExistence type="predicted"/>
<organism evidence="2 3">
    <name type="scientific">Theobroma cacao</name>
    <name type="common">Cacao</name>
    <name type="synonym">Cocoa</name>
    <dbReference type="NCBI Taxonomy" id="3641"/>
    <lineage>
        <taxon>Eukaryota</taxon>
        <taxon>Viridiplantae</taxon>
        <taxon>Streptophyta</taxon>
        <taxon>Embryophyta</taxon>
        <taxon>Tracheophyta</taxon>
        <taxon>Spermatophyta</taxon>
        <taxon>Magnoliopsida</taxon>
        <taxon>eudicotyledons</taxon>
        <taxon>Gunneridae</taxon>
        <taxon>Pentapetalae</taxon>
        <taxon>rosids</taxon>
        <taxon>malvids</taxon>
        <taxon>Malvales</taxon>
        <taxon>Malvaceae</taxon>
        <taxon>Byttnerioideae</taxon>
        <taxon>Theobroma</taxon>
    </lineage>
</organism>
<evidence type="ECO:0000313" key="3">
    <source>
        <dbReference type="Proteomes" id="UP000026915"/>
    </source>
</evidence>
<dbReference type="Gramene" id="EOY00127">
    <property type="protein sequence ID" value="EOY00127"/>
    <property type="gene ID" value="TCM_009669"/>
</dbReference>
<evidence type="ECO:0008006" key="4">
    <source>
        <dbReference type="Google" id="ProtNLM"/>
    </source>
</evidence>
<feature type="compositionally biased region" description="Basic residues" evidence="1">
    <location>
        <begin position="1"/>
        <end position="10"/>
    </location>
</feature>
<reference evidence="2 3" key="1">
    <citation type="journal article" date="2013" name="Genome Biol.">
        <title>The genome sequence of the most widely cultivated cacao type and its use to identify candidate genes regulating pod color.</title>
        <authorList>
            <person name="Motamayor J.C."/>
            <person name="Mockaitis K."/>
            <person name="Schmutz J."/>
            <person name="Haiminen N."/>
            <person name="Iii D.L."/>
            <person name="Cornejo O."/>
            <person name="Findley S.D."/>
            <person name="Zheng P."/>
            <person name="Utro F."/>
            <person name="Royaert S."/>
            <person name="Saski C."/>
            <person name="Jenkins J."/>
            <person name="Podicheti R."/>
            <person name="Zhao M."/>
            <person name="Scheffler B.E."/>
            <person name="Stack J.C."/>
            <person name="Feltus F.A."/>
            <person name="Mustiga G.M."/>
            <person name="Amores F."/>
            <person name="Phillips W."/>
            <person name="Marelli J.P."/>
            <person name="May G.D."/>
            <person name="Shapiro H."/>
            <person name="Ma J."/>
            <person name="Bustamante C.D."/>
            <person name="Schnell R.J."/>
            <person name="Main D."/>
            <person name="Gilbert D."/>
            <person name="Parida L."/>
            <person name="Kuhn D.N."/>
        </authorList>
    </citation>
    <scope>NUCLEOTIDE SEQUENCE [LARGE SCALE GENOMIC DNA]</scope>
    <source>
        <strain evidence="3">cv. Matina 1-6</strain>
    </source>
</reference>
<dbReference type="AlphaFoldDB" id="A0A061E6Z0"/>
<sequence>MTTRVKKKGHSNTLNKKNLIKAKHKEKGSSSIGNTQGYAQHSHTYSELEKDVYIEQLEGITVLRQKYKICKFVKSLFGLKQALKHWDKKFDEVVLTNGYVVDFSRKLTRGPTSNQNASEAGNLQLLPIRIQMKVLVKDYCSASTSNKIFDHLPRRTGQSGKHEIVGYNINESNKCVYSKCQNDKGVIIYLYVDEMLKY</sequence>
<gene>
    <name evidence="2" type="ORF">TCM_009669</name>
</gene>